<dbReference type="InterPro" id="IPR011013">
    <property type="entry name" value="Gal_mutarotase_sf_dom"/>
</dbReference>
<comment type="caution">
    <text evidence="1">The sequence shown here is derived from an EMBL/GenBank/DDBJ whole genome shotgun (WGS) entry which is preliminary data.</text>
</comment>
<dbReference type="GO" id="GO:0004034">
    <property type="term" value="F:aldose 1-epimerase activity"/>
    <property type="evidence" value="ECO:0007669"/>
    <property type="project" value="TreeGrafter"/>
</dbReference>
<dbReference type="PANTHER" id="PTHR10091:SF0">
    <property type="entry name" value="GALACTOSE MUTAROTASE"/>
    <property type="match status" value="1"/>
</dbReference>
<accession>A0AAD5YSW7</accession>
<dbReference type="GO" id="GO:0006006">
    <property type="term" value="P:glucose metabolic process"/>
    <property type="evidence" value="ECO:0007669"/>
    <property type="project" value="TreeGrafter"/>
</dbReference>
<sequence length="530" mass="58823">MSGTTPIRLKLPGEKPTLTAEILPRGLTIHRLIVHTGEYDNDIVIGPEKPEDHLNQKYMNSIIGRYANRIPAGAYFIERRNIKSVFHARANEGDAVSLHGGAKGFDSNVWNVLSKDETPQLFSSAEVETIRSLHEDSYALFSLVSPYGDQGYPGEVLTEVLVALVGTPSPSKYGNVVLVYRAKMNGREKVVTPFNLTQHWGFNLDASLCGGRRTDATSVREHELAIASEAVANLDGFYLPTHEYSHVRTALSDMEFLNLLDRILINEDMDSPPSVQLQSQKAGMCLQFFSNQRGVMFYSNFLANPDYGNRKTIHGGSGVDGQGDSYGTWSAAFLEFHEPLAAFLQPANKNAEDTLLASDELYNNFIRLEKLNAAIYIFQELASGTFVGSSRSRPVFNDKSLCHQLLIVVFTAMPCSSPLQHRVHGEHGFVLYQPQFNELSQTGQELNDLLKRSMPDTFLDSSGRHPPPISHLGTRREYIDKVTNWAIGEPDKQQPMLWMHGPFGIGKTAVAQSFAEALEACMGTGEDQRP</sequence>
<dbReference type="Proteomes" id="UP001213000">
    <property type="component" value="Unassembled WGS sequence"/>
</dbReference>
<dbReference type="AlphaFoldDB" id="A0AAD5YSW7"/>
<dbReference type="GO" id="GO:0030246">
    <property type="term" value="F:carbohydrate binding"/>
    <property type="evidence" value="ECO:0007669"/>
    <property type="project" value="InterPro"/>
</dbReference>
<proteinExistence type="predicted"/>
<dbReference type="GO" id="GO:0033499">
    <property type="term" value="P:galactose catabolic process via UDP-galactose, Leloir pathway"/>
    <property type="evidence" value="ECO:0007669"/>
    <property type="project" value="TreeGrafter"/>
</dbReference>
<dbReference type="Gene3D" id="2.70.98.10">
    <property type="match status" value="1"/>
</dbReference>
<keyword evidence="2" id="KW-1185">Reference proteome</keyword>
<gene>
    <name evidence="1" type="ORF">NP233_g7314</name>
</gene>
<name>A0AAD5YSW7_9AGAR</name>
<dbReference type="EMBL" id="JANIEX010000525">
    <property type="protein sequence ID" value="KAJ3565951.1"/>
    <property type="molecule type" value="Genomic_DNA"/>
</dbReference>
<evidence type="ECO:0000313" key="2">
    <source>
        <dbReference type="Proteomes" id="UP001213000"/>
    </source>
</evidence>
<dbReference type="SUPFAM" id="SSF52540">
    <property type="entry name" value="P-loop containing nucleoside triphosphate hydrolases"/>
    <property type="match status" value="1"/>
</dbReference>
<dbReference type="InterPro" id="IPR027417">
    <property type="entry name" value="P-loop_NTPase"/>
</dbReference>
<dbReference type="SUPFAM" id="SSF74650">
    <property type="entry name" value="Galactose mutarotase-like"/>
    <property type="match status" value="1"/>
</dbReference>
<protein>
    <submittedName>
        <fullName evidence="1">Uncharacterized protein</fullName>
    </submittedName>
</protein>
<dbReference type="InterPro" id="IPR008183">
    <property type="entry name" value="Aldose_1/G6P_1-epimerase"/>
</dbReference>
<dbReference type="PANTHER" id="PTHR10091">
    <property type="entry name" value="ALDOSE-1-EPIMERASE"/>
    <property type="match status" value="1"/>
</dbReference>
<dbReference type="Pfam" id="PF01263">
    <property type="entry name" value="Aldose_epim"/>
    <property type="match status" value="1"/>
</dbReference>
<organism evidence="1 2">
    <name type="scientific">Leucocoprinus birnbaumii</name>
    <dbReference type="NCBI Taxonomy" id="56174"/>
    <lineage>
        <taxon>Eukaryota</taxon>
        <taxon>Fungi</taxon>
        <taxon>Dikarya</taxon>
        <taxon>Basidiomycota</taxon>
        <taxon>Agaricomycotina</taxon>
        <taxon>Agaricomycetes</taxon>
        <taxon>Agaricomycetidae</taxon>
        <taxon>Agaricales</taxon>
        <taxon>Agaricineae</taxon>
        <taxon>Agaricaceae</taxon>
        <taxon>Leucocoprinus</taxon>
    </lineage>
</organism>
<reference evidence="1" key="1">
    <citation type="submission" date="2022-07" db="EMBL/GenBank/DDBJ databases">
        <title>Genome Sequence of Leucocoprinus birnbaumii.</title>
        <authorList>
            <person name="Buettner E."/>
        </authorList>
    </citation>
    <scope>NUCLEOTIDE SEQUENCE</scope>
    <source>
        <strain evidence="1">VT141</strain>
    </source>
</reference>
<dbReference type="InterPro" id="IPR014718">
    <property type="entry name" value="GH-type_carb-bd"/>
</dbReference>
<evidence type="ECO:0000313" key="1">
    <source>
        <dbReference type="EMBL" id="KAJ3565951.1"/>
    </source>
</evidence>